<evidence type="ECO:0000313" key="4">
    <source>
        <dbReference type="Proteomes" id="UP000717328"/>
    </source>
</evidence>
<dbReference type="OrthoDB" id="623670at2759"/>
<reference evidence="3" key="1">
    <citation type="submission" date="2021-02" db="EMBL/GenBank/DDBJ databases">
        <authorList>
            <person name="Nieuwenhuis M."/>
            <person name="Van De Peppel L.J.J."/>
        </authorList>
    </citation>
    <scope>NUCLEOTIDE SEQUENCE</scope>
    <source>
        <strain evidence="3">D49</strain>
    </source>
</reference>
<dbReference type="Proteomes" id="UP000717328">
    <property type="component" value="Unassembled WGS sequence"/>
</dbReference>
<dbReference type="Gene3D" id="2.40.40.10">
    <property type="entry name" value="RlpA-like domain"/>
    <property type="match status" value="1"/>
</dbReference>
<dbReference type="SUPFAM" id="SSF50685">
    <property type="entry name" value="Barwin-like endoglucanases"/>
    <property type="match status" value="1"/>
</dbReference>
<keyword evidence="2" id="KW-0812">Transmembrane</keyword>
<dbReference type="AlphaFoldDB" id="A0A9P7GJ06"/>
<protein>
    <submittedName>
        <fullName evidence="3">Uncharacterized protein</fullName>
    </submittedName>
</protein>
<feature type="transmembrane region" description="Helical" evidence="2">
    <location>
        <begin position="20"/>
        <end position="40"/>
    </location>
</feature>
<evidence type="ECO:0000256" key="2">
    <source>
        <dbReference type="SAM" id="Phobius"/>
    </source>
</evidence>
<dbReference type="EMBL" id="JABCKI010000228">
    <property type="protein sequence ID" value="KAG5651542.1"/>
    <property type="molecule type" value="Genomic_DNA"/>
</dbReference>
<evidence type="ECO:0000256" key="1">
    <source>
        <dbReference type="SAM" id="MobiDB-lite"/>
    </source>
</evidence>
<sequence length="195" mass="20988">MATKGKVERSIHVSEVIMLFVLRVLFLVAFVATSVVAYIGEATCTNTRGDISTDQGKAVVVQAIDRCADCYISTNIDFSPTAFQALAPLGAGRLRGVLWEWTDLPLGPVSVSPKETPPPADTSDDDDDDSSQQRRSTPKVRGNGLNRSSDKRDPGGAAVAPNPAPNVDPVSPEPRELPAPRLRMERRRVPAVPQT</sequence>
<proteinExistence type="predicted"/>
<dbReference type="InterPro" id="IPR036908">
    <property type="entry name" value="RlpA-like_sf"/>
</dbReference>
<name>A0A9P7GJ06_9AGAR</name>
<keyword evidence="4" id="KW-1185">Reference proteome</keyword>
<reference evidence="3" key="2">
    <citation type="submission" date="2021-10" db="EMBL/GenBank/DDBJ databases">
        <title>Phylogenomics reveals ancestral predisposition of the termite-cultivated fungus Termitomyces towards a domesticated lifestyle.</title>
        <authorList>
            <person name="Auxier B."/>
            <person name="Grum-Grzhimaylo A."/>
            <person name="Cardenas M.E."/>
            <person name="Lodge J.D."/>
            <person name="Laessoe T."/>
            <person name="Pedersen O."/>
            <person name="Smith M.E."/>
            <person name="Kuyper T.W."/>
            <person name="Franco-Molano E.A."/>
            <person name="Baroni T.J."/>
            <person name="Aanen D.K."/>
        </authorList>
    </citation>
    <scope>NUCLEOTIDE SEQUENCE</scope>
    <source>
        <strain evidence="3">D49</strain>
    </source>
</reference>
<accession>A0A9P7GJ06</accession>
<keyword evidence="2" id="KW-0472">Membrane</keyword>
<organism evidence="3 4">
    <name type="scientific">Sphagnurus paluster</name>
    <dbReference type="NCBI Taxonomy" id="117069"/>
    <lineage>
        <taxon>Eukaryota</taxon>
        <taxon>Fungi</taxon>
        <taxon>Dikarya</taxon>
        <taxon>Basidiomycota</taxon>
        <taxon>Agaricomycotina</taxon>
        <taxon>Agaricomycetes</taxon>
        <taxon>Agaricomycetidae</taxon>
        <taxon>Agaricales</taxon>
        <taxon>Tricholomatineae</taxon>
        <taxon>Lyophyllaceae</taxon>
        <taxon>Sphagnurus</taxon>
    </lineage>
</organism>
<feature type="region of interest" description="Disordered" evidence="1">
    <location>
        <begin position="108"/>
        <end position="195"/>
    </location>
</feature>
<dbReference type="CDD" id="cd22271">
    <property type="entry name" value="DPBB_EXP_N-like"/>
    <property type="match status" value="1"/>
</dbReference>
<feature type="compositionally biased region" description="Low complexity" evidence="1">
    <location>
        <begin position="155"/>
        <end position="169"/>
    </location>
</feature>
<comment type="caution">
    <text evidence="3">The sequence shown here is derived from an EMBL/GenBank/DDBJ whole genome shotgun (WGS) entry which is preliminary data.</text>
</comment>
<keyword evidence="2" id="KW-1133">Transmembrane helix</keyword>
<evidence type="ECO:0000313" key="3">
    <source>
        <dbReference type="EMBL" id="KAG5651542.1"/>
    </source>
</evidence>
<gene>
    <name evidence="3" type="ORF">H0H81_008277</name>
</gene>